<organism evidence="1">
    <name type="scientific">Arundo donax</name>
    <name type="common">Giant reed</name>
    <name type="synonym">Donax arundinaceus</name>
    <dbReference type="NCBI Taxonomy" id="35708"/>
    <lineage>
        <taxon>Eukaryota</taxon>
        <taxon>Viridiplantae</taxon>
        <taxon>Streptophyta</taxon>
        <taxon>Embryophyta</taxon>
        <taxon>Tracheophyta</taxon>
        <taxon>Spermatophyta</taxon>
        <taxon>Magnoliopsida</taxon>
        <taxon>Liliopsida</taxon>
        <taxon>Poales</taxon>
        <taxon>Poaceae</taxon>
        <taxon>PACMAD clade</taxon>
        <taxon>Arundinoideae</taxon>
        <taxon>Arundineae</taxon>
        <taxon>Arundo</taxon>
    </lineage>
</organism>
<evidence type="ECO:0000313" key="1">
    <source>
        <dbReference type="EMBL" id="JAD19267.1"/>
    </source>
</evidence>
<protein>
    <submittedName>
        <fullName evidence="1">Uncharacterized protein</fullName>
    </submittedName>
</protein>
<reference evidence="1" key="1">
    <citation type="submission" date="2014-09" db="EMBL/GenBank/DDBJ databases">
        <authorList>
            <person name="Magalhaes I.L.F."/>
            <person name="Oliveira U."/>
            <person name="Santos F.R."/>
            <person name="Vidigal T.H.D.A."/>
            <person name="Brescovit A.D."/>
            <person name="Santos A.J."/>
        </authorList>
    </citation>
    <scope>NUCLEOTIDE SEQUENCE</scope>
    <source>
        <tissue evidence="1">Shoot tissue taken approximately 20 cm above the soil surface</tissue>
    </source>
</reference>
<name>A0A0A8Y5L8_ARUDO</name>
<dbReference type="EMBL" id="GBRH01278628">
    <property type="protein sequence ID" value="JAD19267.1"/>
    <property type="molecule type" value="Transcribed_RNA"/>
</dbReference>
<dbReference type="AlphaFoldDB" id="A0A0A8Y5L8"/>
<accession>A0A0A8Y5L8</accession>
<reference evidence="1" key="2">
    <citation type="journal article" date="2015" name="Data Brief">
        <title>Shoot transcriptome of the giant reed, Arundo donax.</title>
        <authorList>
            <person name="Barrero R.A."/>
            <person name="Guerrero F.D."/>
            <person name="Moolhuijzen P."/>
            <person name="Goolsby J.A."/>
            <person name="Tidwell J."/>
            <person name="Bellgard S.E."/>
            <person name="Bellgard M.I."/>
        </authorList>
    </citation>
    <scope>NUCLEOTIDE SEQUENCE</scope>
    <source>
        <tissue evidence="1">Shoot tissue taken approximately 20 cm above the soil surface</tissue>
    </source>
</reference>
<proteinExistence type="predicted"/>
<sequence length="37" mass="4151">MVWLRKMVLPSTMTDLEFQSCQGRVTEDHASVPAASQ</sequence>